<keyword evidence="3" id="KW-1185">Reference proteome</keyword>
<sequence length="338" mass="37070">MTSAVNVLEPETSSGAGGGGHPGRAARSDSGRRRRTGGNQRAAAPDREYLQRPSYCDAAFALEQILKGSVRLVNTSVYRLGRGRQQGTWLWAAHTYHFTIHGGLQESGLCTLAKRTPVQAMSSQFLQENAVGNRVKGFIEVQAGHLVIEGDQVSQAGPAFPEPMLAGPDPLVGLHMPVERTQECPAFLDPFALQDCLRRDSLNQCPEQAKVCPPEVHGSGFAHPPPYFATNRDLYHIMVAKPKTASNHHISHQSFSVYKQQVKRGTSPEIYPCDGHCGYSSPDDRHCSYSNPGERHCGTSNLSDRHCDYSNPGDRHCSYSNPRDTRCSYSNPSDRHCG</sequence>
<gene>
    <name evidence="2" type="ORF">QYF61_024318</name>
</gene>
<dbReference type="EMBL" id="JAUNZN010000032">
    <property type="protein sequence ID" value="KAK4807198.1"/>
    <property type="molecule type" value="Genomic_DNA"/>
</dbReference>
<evidence type="ECO:0000256" key="1">
    <source>
        <dbReference type="SAM" id="MobiDB-lite"/>
    </source>
</evidence>
<name>A0AAN7RTG6_MYCAM</name>
<reference evidence="2 3" key="1">
    <citation type="journal article" date="2023" name="J. Hered.">
        <title>Chromosome-level genome of the wood stork (Mycteria americana) provides insight into avian chromosome evolution.</title>
        <authorList>
            <person name="Flamio R. Jr."/>
            <person name="Ramstad K.M."/>
        </authorList>
    </citation>
    <scope>NUCLEOTIDE SEQUENCE [LARGE SCALE GENOMIC DNA]</scope>
    <source>
        <strain evidence="2">JAX WOST 10</strain>
    </source>
</reference>
<dbReference type="Proteomes" id="UP001333110">
    <property type="component" value="Unassembled WGS sequence"/>
</dbReference>
<evidence type="ECO:0000313" key="3">
    <source>
        <dbReference type="Proteomes" id="UP001333110"/>
    </source>
</evidence>
<dbReference type="AlphaFoldDB" id="A0AAN7RTG6"/>
<evidence type="ECO:0000313" key="2">
    <source>
        <dbReference type="EMBL" id="KAK4807198.1"/>
    </source>
</evidence>
<proteinExistence type="predicted"/>
<accession>A0AAN7RTG6</accession>
<feature type="region of interest" description="Disordered" evidence="1">
    <location>
        <begin position="1"/>
        <end position="48"/>
    </location>
</feature>
<organism evidence="2 3">
    <name type="scientific">Mycteria americana</name>
    <name type="common">Wood stork</name>
    <dbReference type="NCBI Taxonomy" id="33587"/>
    <lineage>
        <taxon>Eukaryota</taxon>
        <taxon>Metazoa</taxon>
        <taxon>Chordata</taxon>
        <taxon>Craniata</taxon>
        <taxon>Vertebrata</taxon>
        <taxon>Euteleostomi</taxon>
        <taxon>Archelosauria</taxon>
        <taxon>Archosauria</taxon>
        <taxon>Dinosauria</taxon>
        <taxon>Saurischia</taxon>
        <taxon>Theropoda</taxon>
        <taxon>Coelurosauria</taxon>
        <taxon>Aves</taxon>
        <taxon>Neognathae</taxon>
        <taxon>Neoaves</taxon>
        <taxon>Aequornithes</taxon>
        <taxon>Ciconiiformes</taxon>
        <taxon>Ciconiidae</taxon>
        <taxon>Mycteria</taxon>
    </lineage>
</organism>
<protein>
    <submittedName>
        <fullName evidence="2">Uncharacterized protein</fullName>
    </submittedName>
</protein>
<comment type="caution">
    <text evidence="2">The sequence shown here is derived from an EMBL/GenBank/DDBJ whole genome shotgun (WGS) entry which is preliminary data.</text>
</comment>